<protein>
    <recommendedName>
        <fullName evidence="2 5">Methionyl-tRNA formyltransferase</fullName>
        <ecNumber evidence="2 5">2.1.2.9</ecNumber>
    </recommendedName>
</protein>
<dbReference type="InterPro" id="IPR005794">
    <property type="entry name" value="Fmt"/>
</dbReference>
<dbReference type="EC" id="2.1.2.9" evidence="2 5"/>
<dbReference type="AlphaFoldDB" id="A0A0D5ZJJ9"/>
<feature type="domain" description="Formyl transferase N-terminal" evidence="6">
    <location>
        <begin position="3"/>
        <end position="173"/>
    </location>
</feature>
<dbReference type="InterPro" id="IPR005793">
    <property type="entry name" value="Formyl_trans_C"/>
</dbReference>
<dbReference type="HAMAP" id="MF_00182">
    <property type="entry name" value="Formyl_trans"/>
    <property type="match status" value="1"/>
</dbReference>
<dbReference type="InterPro" id="IPR011034">
    <property type="entry name" value="Formyl_transferase-like_C_sf"/>
</dbReference>
<feature type="binding site" evidence="5">
    <location>
        <begin position="106"/>
        <end position="109"/>
    </location>
    <ligand>
        <name>(6S)-5,6,7,8-tetrahydrofolate</name>
        <dbReference type="ChEBI" id="CHEBI:57453"/>
    </ligand>
</feature>
<dbReference type="PATRIC" id="fig|29556.3.peg.186"/>
<comment type="function">
    <text evidence="5">Attaches a formyl group to the free amino group of methionyl-tRNA(fMet). The formyl group appears to play a dual role in the initiator identity of N-formylmethionyl-tRNA by promoting its recognition by IF2 and preventing the misappropriation of this tRNA by the elongation apparatus.</text>
</comment>
<dbReference type="CDD" id="cd08704">
    <property type="entry name" value="Met_tRNA_FMT_C"/>
    <property type="match status" value="1"/>
</dbReference>
<dbReference type="EMBL" id="CP011021">
    <property type="protein sequence ID" value="AKA49840.1"/>
    <property type="molecule type" value="Genomic_DNA"/>
</dbReference>
<comment type="catalytic activity">
    <reaction evidence="5">
        <text>L-methionyl-tRNA(fMet) + (6R)-10-formyltetrahydrofolate = N-formyl-L-methionyl-tRNA(fMet) + (6S)-5,6,7,8-tetrahydrofolate + H(+)</text>
        <dbReference type="Rhea" id="RHEA:24380"/>
        <dbReference type="Rhea" id="RHEA-COMP:9952"/>
        <dbReference type="Rhea" id="RHEA-COMP:9953"/>
        <dbReference type="ChEBI" id="CHEBI:15378"/>
        <dbReference type="ChEBI" id="CHEBI:57453"/>
        <dbReference type="ChEBI" id="CHEBI:78530"/>
        <dbReference type="ChEBI" id="CHEBI:78844"/>
        <dbReference type="ChEBI" id="CHEBI:195366"/>
        <dbReference type="EC" id="2.1.2.9"/>
    </reaction>
</comment>
<dbReference type="CDD" id="cd08646">
    <property type="entry name" value="FMT_core_Met-tRNA-FMT_N"/>
    <property type="match status" value="1"/>
</dbReference>
<dbReference type="InterPro" id="IPR036477">
    <property type="entry name" value="Formyl_transf_N_sf"/>
</dbReference>
<dbReference type="KEGG" id="mgb:VO56_00940"/>
<evidence type="ECO:0000256" key="4">
    <source>
        <dbReference type="ARBA" id="ARBA00022917"/>
    </source>
</evidence>
<dbReference type="GO" id="GO:0005829">
    <property type="term" value="C:cytosol"/>
    <property type="evidence" value="ECO:0007669"/>
    <property type="project" value="TreeGrafter"/>
</dbReference>
<name>A0A0D5ZJJ9_9BACT</name>
<evidence type="ECO:0000313" key="9">
    <source>
        <dbReference type="Proteomes" id="UP000032722"/>
    </source>
</evidence>
<dbReference type="NCBIfam" id="TIGR00460">
    <property type="entry name" value="fmt"/>
    <property type="match status" value="1"/>
</dbReference>
<dbReference type="Pfam" id="PF00551">
    <property type="entry name" value="Formyl_trans_N"/>
    <property type="match status" value="1"/>
</dbReference>
<dbReference type="HOGENOM" id="CLU_033347_1_1_14"/>
<dbReference type="SUPFAM" id="SSF50486">
    <property type="entry name" value="FMT C-terminal domain-like"/>
    <property type="match status" value="1"/>
</dbReference>
<dbReference type="Gene3D" id="3.40.50.12230">
    <property type="match status" value="1"/>
</dbReference>
<dbReference type="SUPFAM" id="SSF53328">
    <property type="entry name" value="Formyltransferase"/>
    <property type="match status" value="1"/>
</dbReference>
<dbReference type="Proteomes" id="UP000032722">
    <property type="component" value="Chromosome"/>
</dbReference>
<dbReference type="InterPro" id="IPR041711">
    <property type="entry name" value="Met-tRNA-FMT_N"/>
</dbReference>
<evidence type="ECO:0000256" key="2">
    <source>
        <dbReference type="ARBA" id="ARBA00012261"/>
    </source>
</evidence>
<evidence type="ECO:0000259" key="7">
    <source>
        <dbReference type="Pfam" id="PF02911"/>
    </source>
</evidence>
<proteinExistence type="inferred from homology"/>
<dbReference type="InterPro" id="IPR002376">
    <property type="entry name" value="Formyl_transf_N"/>
</dbReference>
<dbReference type="PANTHER" id="PTHR11138">
    <property type="entry name" value="METHIONYL-TRNA FORMYLTRANSFERASE"/>
    <property type="match status" value="1"/>
</dbReference>
<reference evidence="8 9" key="1">
    <citation type="journal article" date="2015" name="Genome Announc.">
        <title>Complete Genome Sequence of Mycoplasma meleagridis, a Possible Emerging Pathogen in Chickens.</title>
        <authorList>
            <person name="Abolnik C."/>
        </authorList>
    </citation>
    <scope>NUCLEOTIDE SEQUENCE [LARGE SCALE GENOMIC DNA]</scope>
    <source>
        <strain evidence="8 9">B2096 8B</strain>
    </source>
</reference>
<dbReference type="PANTHER" id="PTHR11138:SF5">
    <property type="entry name" value="METHIONYL-TRNA FORMYLTRANSFERASE, MITOCHONDRIAL"/>
    <property type="match status" value="1"/>
</dbReference>
<accession>A0A0D5ZJJ9</accession>
<evidence type="ECO:0000256" key="1">
    <source>
        <dbReference type="ARBA" id="ARBA00010699"/>
    </source>
</evidence>
<evidence type="ECO:0000256" key="3">
    <source>
        <dbReference type="ARBA" id="ARBA00022679"/>
    </source>
</evidence>
<evidence type="ECO:0000256" key="5">
    <source>
        <dbReference type="HAMAP-Rule" id="MF_00182"/>
    </source>
</evidence>
<dbReference type="Pfam" id="PF02911">
    <property type="entry name" value="Formyl_trans_C"/>
    <property type="match status" value="1"/>
</dbReference>
<gene>
    <name evidence="5" type="primary">fmt</name>
    <name evidence="8" type="ORF">VO56_00940</name>
</gene>
<keyword evidence="4 5" id="KW-0648">Protein biosynthesis</keyword>
<dbReference type="GO" id="GO:0004479">
    <property type="term" value="F:methionyl-tRNA formyltransferase activity"/>
    <property type="evidence" value="ECO:0007669"/>
    <property type="project" value="UniProtKB-UniRule"/>
</dbReference>
<evidence type="ECO:0000259" key="6">
    <source>
        <dbReference type="Pfam" id="PF00551"/>
    </source>
</evidence>
<dbReference type="InterPro" id="IPR044135">
    <property type="entry name" value="Met-tRNA-FMT_C"/>
</dbReference>
<keyword evidence="3 5" id="KW-0808">Transferase</keyword>
<comment type="similarity">
    <text evidence="1 5">Belongs to the Fmt family.</text>
</comment>
<evidence type="ECO:0000313" key="8">
    <source>
        <dbReference type="EMBL" id="AKA49840.1"/>
    </source>
</evidence>
<organism evidence="8 9">
    <name type="scientific">Mycoplasmopsis gallinacea</name>
    <dbReference type="NCBI Taxonomy" id="29556"/>
    <lineage>
        <taxon>Bacteria</taxon>
        <taxon>Bacillati</taxon>
        <taxon>Mycoplasmatota</taxon>
        <taxon>Mycoplasmoidales</taxon>
        <taxon>Metamycoplasmataceae</taxon>
        <taxon>Mycoplasmopsis</taxon>
    </lineage>
</organism>
<sequence>MKILLAGTPSFSVPIFEEVIKNFEVVAVVSQPDKPANRGYKLEPTPVKLLAEKYNLKVFQPNKISEIYDELAKLDFDVFLSCAFGQFVPDKVLKLAKKAALNVHGSLLPKYRGAAPIQYSLLNGDKQTGITIIYMVNKMDAGDMLFKKAIDIEDTDTSDSLFEKLSILGTENIVSWLKDFEKGNFTAEVQDENQVVLSPKLLKEDALLEPTLTTEEAFNKIRAFSSNPGAYLFVNGKRLKVYYASKKLIKNAPILEFSDGKLYAQDYQFESKKRVKL</sequence>
<feature type="domain" description="Formyl transferase C-terminal" evidence="7">
    <location>
        <begin position="201"/>
        <end position="247"/>
    </location>
</feature>